<keyword evidence="3" id="KW-0238">DNA-binding</keyword>
<dbReference type="InterPro" id="IPR036864">
    <property type="entry name" value="Zn2-C6_fun-type_DNA-bd_sf"/>
</dbReference>
<evidence type="ECO:0000259" key="7">
    <source>
        <dbReference type="PROSITE" id="PS50048"/>
    </source>
</evidence>
<feature type="region of interest" description="Disordered" evidence="6">
    <location>
        <begin position="73"/>
        <end position="148"/>
    </location>
</feature>
<dbReference type="GO" id="GO:0000981">
    <property type="term" value="F:DNA-binding transcription factor activity, RNA polymerase II-specific"/>
    <property type="evidence" value="ECO:0007669"/>
    <property type="project" value="InterPro"/>
</dbReference>
<dbReference type="CDD" id="cd00067">
    <property type="entry name" value="GAL4"/>
    <property type="match status" value="1"/>
</dbReference>
<evidence type="ECO:0000313" key="8">
    <source>
        <dbReference type="EMBL" id="KAG7529049.1"/>
    </source>
</evidence>
<dbReference type="GO" id="GO:0008270">
    <property type="term" value="F:zinc ion binding"/>
    <property type="evidence" value="ECO:0007669"/>
    <property type="project" value="InterPro"/>
</dbReference>
<dbReference type="InterPro" id="IPR051089">
    <property type="entry name" value="prtT"/>
</dbReference>
<dbReference type="CDD" id="cd12148">
    <property type="entry name" value="fungal_TF_MHR"/>
    <property type="match status" value="1"/>
</dbReference>
<evidence type="ECO:0000256" key="3">
    <source>
        <dbReference type="ARBA" id="ARBA00023125"/>
    </source>
</evidence>
<keyword evidence="2" id="KW-0805">Transcription regulation</keyword>
<feature type="domain" description="Zn(2)-C6 fungal-type" evidence="7">
    <location>
        <begin position="18"/>
        <end position="50"/>
    </location>
</feature>
<dbReference type="GO" id="GO:0005634">
    <property type="term" value="C:nucleus"/>
    <property type="evidence" value="ECO:0007669"/>
    <property type="project" value="UniProtKB-SubCell"/>
</dbReference>
<dbReference type="GO" id="GO:0000976">
    <property type="term" value="F:transcription cis-regulatory region binding"/>
    <property type="evidence" value="ECO:0007669"/>
    <property type="project" value="TreeGrafter"/>
</dbReference>
<dbReference type="InterPro" id="IPR001138">
    <property type="entry name" value="Zn2Cys6_DnaBD"/>
</dbReference>
<comment type="caution">
    <text evidence="8">The sequence shown here is derived from an EMBL/GenBank/DDBJ whole genome shotgun (WGS) entry which is preliminary data.</text>
</comment>
<gene>
    <name evidence="8" type="ORF">FFLO_05811</name>
</gene>
<evidence type="ECO:0000256" key="2">
    <source>
        <dbReference type="ARBA" id="ARBA00023015"/>
    </source>
</evidence>
<keyword evidence="5" id="KW-0539">Nucleus</keyword>
<proteinExistence type="predicted"/>
<organism evidence="8 9">
    <name type="scientific">Filobasidium floriforme</name>
    <dbReference type="NCBI Taxonomy" id="5210"/>
    <lineage>
        <taxon>Eukaryota</taxon>
        <taxon>Fungi</taxon>
        <taxon>Dikarya</taxon>
        <taxon>Basidiomycota</taxon>
        <taxon>Agaricomycotina</taxon>
        <taxon>Tremellomycetes</taxon>
        <taxon>Filobasidiales</taxon>
        <taxon>Filobasidiaceae</taxon>
        <taxon>Filobasidium</taxon>
    </lineage>
</organism>
<dbReference type="PANTHER" id="PTHR31845">
    <property type="entry name" value="FINGER DOMAIN PROTEIN, PUTATIVE-RELATED"/>
    <property type="match status" value="1"/>
</dbReference>
<keyword evidence="4" id="KW-0804">Transcription</keyword>
<evidence type="ECO:0000256" key="5">
    <source>
        <dbReference type="ARBA" id="ARBA00023242"/>
    </source>
</evidence>
<sequence>MESTEGAAAASGKRTTTACDRCKEKKRKCIVTNEGKGCDRCVRLGTSCVYSELSTTSYIRSLQQKIEELEGRLNQTLPGPGPNPNTDVKPDAVPSSSNHDSGSGFDLDQTRPPLINASSSSSSTIPRSAYPVLTSPPLQVGQHQHHHQQYPHVLNPNYTATSTNNNPNNSFNLNLETRSHISSPRSIHSIHSHSPSDRLAFLHPPQSSHSGQGYSGVTRLGHPEAHRVWKHRTLLPQDVADGDTEFLHPVTRTAYPLDLDTTLREMRVGGSGSRSGVPADARASRKGGGDRPGNSVIGPNGRVDLDATTTAKGKDTERTDQDPRKSKKRKLDVGGDIDGSRSDDDEGSNNDRTGVGDEYDTLVDTLTDRELPRRMVQRVTDKWLQGDDVHILYQQFFDNLNAFIALLDPSLHTPQYCLRTSPLLHVTILAVTTFVYRSSIYPAFFECANVLLAQAFMSGEVEIGLCQSLSLLSVWKEPTDHRSWLRVGYAIRAAYELGLHEAPVRPLSDDPLAAREQLNKERTFRQLALFDRTMFMLHGRTQSMIGVEVIWQLPEWLVDHPQVYTYADGMLAASYPQSEAIAHLLHGTGTTELDNTTSSFLASNVQNESHAWARCWLSDDPPAPLHPVSRTFLVFYNLTTQFDITEWMTRVTAFKGRLELFANMLSRALEILRYVISDLAPAGILLWAPDVVSFKIAKSAYLLAKKLAGMTDHMADEVVLVLTDLSEVYQDAAKKSRPIMHSARFFADLAQVAATRGKADDRDVDPSLGDGTDGGQQDLADSVSGIGQLNWADLLQDFEEWQVPLRALPLFRRVY</sequence>
<evidence type="ECO:0000256" key="1">
    <source>
        <dbReference type="ARBA" id="ARBA00004123"/>
    </source>
</evidence>
<evidence type="ECO:0000313" key="9">
    <source>
        <dbReference type="Proteomes" id="UP000812966"/>
    </source>
</evidence>
<feature type="region of interest" description="Disordered" evidence="6">
    <location>
        <begin position="757"/>
        <end position="776"/>
    </location>
</feature>
<protein>
    <recommendedName>
        <fullName evidence="7">Zn(2)-C6 fungal-type domain-containing protein</fullName>
    </recommendedName>
</protein>
<dbReference type="PANTHER" id="PTHR31845:SF19">
    <property type="entry name" value="TRANSCRIPTION FACTOR DOMAIN-CONTAINING PROTEIN"/>
    <property type="match status" value="1"/>
</dbReference>
<dbReference type="Pfam" id="PF00172">
    <property type="entry name" value="Zn_clus"/>
    <property type="match status" value="1"/>
</dbReference>
<dbReference type="AlphaFoldDB" id="A0A8K0NL53"/>
<dbReference type="SUPFAM" id="SSF57701">
    <property type="entry name" value="Zn2/Cys6 DNA-binding domain"/>
    <property type="match status" value="1"/>
</dbReference>
<dbReference type="OrthoDB" id="3163292at2759"/>
<evidence type="ECO:0000256" key="4">
    <source>
        <dbReference type="ARBA" id="ARBA00023163"/>
    </source>
</evidence>
<accession>A0A8K0NL53</accession>
<comment type="subcellular location">
    <subcellularLocation>
        <location evidence="1">Nucleus</location>
    </subcellularLocation>
</comment>
<keyword evidence="9" id="KW-1185">Reference proteome</keyword>
<dbReference type="Proteomes" id="UP000812966">
    <property type="component" value="Unassembled WGS sequence"/>
</dbReference>
<name>A0A8K0NL53_9TREE</name>
<dbReference type="PROSITE" id="PS50048">
    <property type="entry name" value="ZN2_CY6_FUNGAL_2"/>
    <property type="match status" value="1"/>
</dbReference>
<dbReference type="Gene3D" id="4.10.240.10">
    <property type="entry name" value="Zn(2)-C6 fungal-type DNA-binding domain"/>
    <property type="match status" value="1"/>
</dbReference>
<dbReference type="EMBL" id="JABELV010000158">
    <property type="protein sequence ID" value="KAG7529049.1"/>
    <property type="molecule type" value="Genomic_DNA"/>
</dbReference>
<dbReference type="SMART" id="SM00066">
    <property type="entry name" value="GAL4"/>
    <property type="match status" value="1"/>
</dbReference>
<reference evidence="8" key="1">
    <citation type="submission" date="2020-04" db="EMBL/GenBank/DDBJ databases">
        <title>Analysis of mating type loci in Filobasidium floriforme.</title>
        <authorList>
            <person name="Nowrousian M."/>
        </authorList>
    </citation>
    <scope>NUCLEOTIDE SEQUENCE</scope>
    <source>
        <strain evidence="8">CBS 6242</strain>
    </source>
</reference>
<feature type="compositionally biased region" description="Basic and acidic residues" evidence="6">
    <location>
        <begin position="312"/>
        <end position="324"/>
    </location>
</feature>
<feature type="region of interest" description="Disordered" evidence="6">
    <location>
        <begin position="267"/>
        <end position="361"/>
    </location>
</feature>
<dbReference type="PROSITE" id="PS00463">
    <property type="entry name" value="ZN2_CY6_FUNGAL_1"/>
    <property type="match status" value="1"/>
</dbReference>
<evidence type="ECO:0000256" key="6">
    <source>
        <dbReference type="SAM" id="MobiDB-lite"/>
    </source>
</evidence>